<dbReference type="PANTHER" id="PTHR41259">
    <property type="entry name" value="DOUBLE-STRAND BREAK REPAIR RAD50 ATPASE, PUTATIVE-RELATED"/>
    <property type="match status" value="1"/>
</dbReference>
<accession>A0ABW3X619</accession>
<gene>
    <name evidence="3" type="ORF">ACFQ4G_21480</name>
</gene>
<dbReference type="Proteomes" id="UP001597176">
    <property type="component" value="Unassembled WGS sequence"/>
</dbReference>
<name>A0ABW3X619_9HYPH</name>
<keyword evidence="1" id="KW-0175">Coiled coil</keyword>
<evidence type="ECO:0000259" key="2">
    <source>
        <dbReference type="Pfam" id="PF13514"/>
    </source>
</evidence>
<dbReference type="InterPro" id="IPR027417">
    <property type="entry name" value="P-loop_NTPase"/>
</dbReference>
<proteinExistence type="predicted"/>
<dbReference type="SUPFAM" id="SSF52540">
    <property type="entry name" value="P-loop containing nucleoside triphosphate hydrolases"/>
    <property type="match status" value="1"/>
</dbReference>
<feature type="domain" description="YhaN AAA" evidence="2">
    <location>
        <begin position="1"/>
        <end position="206"/>
    </location>
</feature>
<dbReference type="EMBL" id="JBHTND010000056">
    <property type="protein sequence ID" value="MFD1304134.1"/>
    <property type="molecule type" value="Genomic_DNA"/>
</dbReference>
<evidence type="ECO:0000256" key="1">
    <source>
        <dbReference type="SAM" id="Coils"/>
    </source>
</evidence>
<reference evidence="4" key="1">
    <citation type="journal article" date="2019" name="Int. J. Syst. Evol. Microbiol.">
        <title>The Global Catalogue of Microorganisms (GCM) 10K type strain sequencing project: providing services to taxonomists for standard genome sequencing and annotation.</title>
        <authorList>
            <consortium name="The Broad Institute Genomics Platform"/>
            <consortium name="The Broad Institute Genome Sequencing Center for Infectious Disease"/>
            <person name="Wu L."/>
            <person name="Ma J."/>
        </authorList>
    </citation>
    <scope>NUCLEOTIDE SEQUENCE [LARGE SCALE GENOMIC DNA]</scope>
    <source>
        <strain evidence="4">CCUG 56108</strain>
    </source>
</reference>
<dbReference type="PANTHER" id="PTHR41259:SF1">
    <property type="entry name" value="DOUBLE-STRAND BREAK REPAIR RAD50 ATPASE, PUTATIVE-RELATED"/>
    <property type="match status" value="1"/>
</dbReference>
<sequence>MRFASLALERYGRFEGCELTFRAGPPDLHVIYGANEAGKSTSLAAVSDLLFGFPTRARYNFMFDNALLRVGAVLEEDGRRLACRRKRGNAGTLIDAQERPIEEGELLAMLRGQTRDTFALSFSLDQQRLRDGGKAMVEARDDVGRALFAAGSGLTGVADELAALEAEADGIWGPRAAARRSFTQAQRELAESQRAARDQTLKPRTWLDARSAAADAQTALEDVERRRDDLLAETRRAGRLRRIAPAMRTRADLLASLATLEGVPDIAAARAQAAETAMTEAEAATRDQSAAEQLVQETGARIAALSGDDAALEREDEIDQLAASAGAVEKGRRDLARLSGELRAGETNLARLREDAGGVAAAPPARGVSGRLRELATAHAQDLSALDQIEESETALAVRRDALASVSAEPAAIGRRALEVAIDAARARGADADERTAT</sequence>
<evidence type="ECO:0000313" key="4">
    <source>
        <dbReference type="Proteomes" id="UP001597176"/>
    </source>
</evidence>
<feature type="coiled-coil region" evidence="1">
    <location>
        <begin position="175"/>
        <end position="233"/>
    </location>
</feature>
<feature type="non-terminal residue" evidence="3">
    <location>
        <position position="438"/>
    </location>
</feature>
<organism evidence="3 4">
    <name type="scientific">Methylobacterium marchantiae</name>
    <dbReference type="NCBI Taxonomy" id="600331"/>
    <lineage>
        <taxon>Bacteria</taxon>
        <taxon>Pseudomonadati</taxon>
        <taxon>Pseudomonadota</taxon>
        <taxon>Alphaproteobacteria</taxon>
        <taxon>Hyphomicrobiales</taxon>
        <taxon>Methylobacteriaceae</taxon>
        <taxon>Methylobacterium</taxon>
    </lineage>
</organism>
<protein>
    <submittedName>
        <fullName evidence="3">AAA family ATPase</fullName>
    </submittedName>
</protein>
<comment type="caution">
    <text evidence="3">The sequence shown here is derived from an EMBL/GenBank/DDBJ whole genome shotgun (WGS) entry which is preliminary data.</text>
</comment>
<keyword evidence="4" id="KW-1185">Reference proteome</keyword>
<dbReference type="Pfam" id="PF13514">
    <property type="entry name" value="AAA_27"/>
    <property type="match status" value="1"/>
</dbReference>
<dbReference type="Gene3D" id="3.40.50.300">
    <property type="entry name" value="P-loop containing nucleotide triphosphate hydrolases"/>
    <property type="match status" value="1"/>
</dbReference>
<dbReference type="InterPro" id="IPR038734">
    <property type="entry name" value="YhaN_AAA"/>
</dbReference>
<evidence type="ECO:0000313" key="3">
    <source>
        <dbReference type="EMBL" id="MFD1304134.1"/>
    </source>
</evidence>
<dbReference type="RefSeq" id="WP_379041067.1">
    <property type="nucleotide sequence ID" value="NZ_JBHTND010000056.1"/>
</dbReference>